<feature type="coiled-coil region" evidence="5">
    <location>
        <begin position="91"/>
        <end position="132"/>
    </location>
</feature>
<dbReference type="EMBL" id="JAAIUW010000004">
    <property type="protein sequence ID" value="KAF7835792.1"/>
    <property type="molecule type" value="Genomic_DNA"/>
</dbReference>
<evidence type="ECO:0000256" key="5">
    <source>
        <dbReference type="SAM" id="Coils"/>
    </source>
</evidence>
<evidence type="ECO:0000256" key="1">
    <source>
        <dbReference type="ARBA" id="ARBA00022723"/>
    </source>
</evidence>
<organism evidence="8 9">
    <name type="scientific">Senna tora</name>
    <dbReference type="NCBI Taxonomy" id="362788"/>
    <lineage>
        <taxon>Eukaryota</taxon>
        <taxon>Viridiplantae</taxon>
        <taxon>Streptophyta</taxon>
        <taxon>Embryophyta</taxon>
        <taxon>Tracheophyta</taxon>
        <taxon>Spermatophyta</taxon>
        <taxon>Magnoliopsida</taxon>
        <taxon>eudicotyledons</taxon>
        <taxon>Gunneridae</taxon>
        <taxon>Pentapetalae</taxon>
        <taxon>rosids</taxon>
        <taxon>fabids</taxon>
        <taxon>Fabales</taxon>
        <taxon>Fabaceae</taxon>
        <taxon>Caesalpinioideae</taxon>
        <taxon>Cassia clade</taxon>
        <taxon>Senna</taxon>
    </lineage>
</organism>
<keyword evidence="5" id="KW-0175">Coiled coil</keyword>
<dbReference type="Pfam" id="PF01753">
    <property type="entry name" value="zf-MYND"/>
    <property type="match status" value="1"/>
</dbReference>
<dbReference type="AlphaFoldDB" id="A0A834X024"/>
<dbReference type="Proteomes" id="UP000634136">
    <property type="component" value="Unassembled WGS sequence"/>
</dbReference>
<keyword evidence="2 4" id="KW-0863">Zinc-finger</keyword>
<dbReference type="InterPro" id="IPR013083">
    <property type="entry name" value="Znf_RING/FYVE/PHD"/>
</dbReference>
<dbReference type="InterPro" id="IPR001841">
    <property type="entry name" value="Znf_RING"/>
</dbReference>
<dbReference type="InterPro" id="IPR002893">
    <property type="entry name" value="Znf_MYND"/>
</dbReference>
<comment type="caution">
    <text evidence="8">The sequence shown here is derived from an EMBL/GenBank/DDBJ whole genome shotgun (WGS) entry which is preliminary data.</text>
</comment>
<sequence length="329" mass="38130">MPIWKLNQGPSVEVASKNSSTAVCHVCYSSSSTRCSRCKAVYYCSGKCQIIHWRQGHKDECVEKKNSRAKKPAAAVAGEGNTNLKPFEISEEATKKDHEQNEERIRFLEEELKKYKNEVEQLKSERDKWEMQTSFVSKRLNSLMREYDEHKIAEDRERRKHDEHIHMLQNECAKLKQELKEERKDVKRLQSQKFVEALMAKRKVKEISEELANACRDVEYATARADNAENKWIMTKRELQEEKELVKLLKMECQETRQSVMRQVEEKELELANALKDVVAAKTCAICLTNEKDMAFGCGHMTCAECGITMSICPICRKQISSRLKLFPG</sequence>
<dbReference type="GO" id="GO:0008270">
    <property type="term" value="F:zinc ion binding"/>
    <property type="evidence" value="ECO:0007669"/>
    <property type="project" value="UniProtKB-KW"/>
</dbReference>
<dbReference type="SUPFAM" id="SSF144232">
    <property type="entry name" value="HIT/MYND zinc finger-like"/>
    <property type="match status" value="1"/>
</dbReference>
<dbReference type="Gene3D" id="6.10.140.2220">
    <property type="match status" value="1"/>
</dbReference>
<keyword evidence="9" id="KW-1185">Reference proteome</keyword>
<feature type="domain" description="RING-type" evidence="6">
    <location>
        <begin position="284"/>
        <end position="317"/>
    </location>
</feature>
<name>A0A834X024_9FABA</name>
<evidence type="ECO:0000256" key="3">
    <source>
        <dbReference type="ARBA" id="ARBA00022833"/>
    </source>
</evidence>
<reference evidence="8" key="1">
    <citation type="submission" date="2020-09" db="EMBL/GenBank/DDBJ databases">
        <title>Genome-Enabled Discovery of Anthraquinone Biosynthesis in Senna tora.</title>
        <authorList>
            <person name="Kang S.-H."/>
            <person name="Pandey R.P."/>
            <person name="Lee C.-M."/>
            <person name="Sim J.-S."/>
            <person name="Jeong J.-T."/>
            <person name="Choi B.-S."/>
            <person name="Jung M."/>
            <person name="Ginzburg D."/>
            <person name="Zhao K."/>
            <person name="Won S.Y."/>
            <person name="Oh T.-J."/>
            <person name="Yu Y."/>
            <person name="Kim N.-H."/>
            <person name="Lee O.R."/>
            <person name="Lee T.-H."/>
            <person name="Bashyal P."/>
            <person name="Kim T.-S."/>
            <person name="Lee W.-H."/>
            <person name="Kawkins C."/>
            <person name="Kim C.-K."/>
            <person name="Kim J.S."/>
            <person name="Ahn B.O."/>
            <person name="Rhee S.Y."/>
            <person name="Sohng J.K."/>
        </authorList>
    </citation>
    <scope>NUCLEOTIDE SEQUENCE</scope>
    <source>
        <tissue evidence="8">Leaf</tissue>
    </source>
</reference>
<dbReference type="PROSITE" id="PS50089">
    <property type="entry name" value="ZF_RING_2"/>
    <property type="match status" value="1"/>
</dbReference>
<keyword evidence="3" id="KW-0862">Zinc</keyword>
<evidence type="ECO:0000313" key="9">
    <source>
        <dbReference type="Proteomes" id="UP000634136"/>
    </source>
</evidence>
<evidence type="ECO:0000313" key="8">
    <source>
        <dbReference type="EMBL" id="KAF7835792.1"/>
    </source>
</evidence>
<dbReference type="Gene3D" id="3.30.40.10">
    <property type="entry name" value="Zinc/RING finger domain, C3HC4 (zinc finger)"/>
    <property type="match status" value="1"/>
</dbReference>
<evidence type="ECO:0000256" key="2">
    <source>
        <dbReference type="ARBA" id="ARBA00022771"/>
    </source>
</evidence>
<keyword evidence="1" id="KW-0479">Metal-binding</keyword>
<protein>
    <submittedName>
        <fullName evidence="8">E3 ubiquitin-protein ligase LRSAM1-like isoform X1</fullName>
    </submittedName>
</protein>
<feature type="coiled-coil region" evidence="5">
    <location>
        <begin position="158"/>
        <end position="277"/>
    </location>
</feature>
<evidence type="ECO:0000259" key="6">
    <source>
        <dbReference type="PROSITE" id="PS50089"/>
    </source>
</evidence>
<gene>
    <name evidence="8" type="ORF">G2W53_010651</name>
</gene>
<dbReference type="PROSITE" id="PS01360">
    <property type="entry name" value="ZF_MYND_1"/>
    <property type="match status" value="1"/>
</dbReference>
<accession>A0A834X024</accession>
<evidence type="ECO:0000259" key="7">
    <source>
        <dbReference type="PROSITE" id="PS50865"/>
    </source>
</evidence>
<dbReference type="PROSITE" id="PS50865">
    <property type="entry name" value="ZF_MYND_2"/>
    <property type="match status" value="1"/>
</dbReference>
<dbReference type="OrthoDB" id="5855668at2759"/>
<dbReference type="SUPFAM" id="SSF57850">
    <property type="entry name" value="RING/U-box"/>
    <property type="match status" value="1"/>
</dbReference>
<proteinExistence type="predicted"/>
<dbReference type="FunFam" id="6.10.140.2220:FF:000006">
    <property type="entry name" value="Ubiquitin carboxyl-terminal hydrolase 15"/>
    <property type="match status" value="1"/>
</dbReference>
<evidence type="ECO:0000256" key="4">
    <source>
        <dbReference type="PROSITE-ProRule" id="PRU00134"/>
    </source>
</evidence>
<dbReference type="Pfam" id="PF13920">
    <property type="entry name" value="zf-C3HC4_3"/>
    <property type="match status" value="1"/>
</dbReference>
<feature type="domain" description="MYND-type" evidence="7">
    <location>
        <begin position="24"/>
        <end position="61"/>
    </location>
</feature>